<proteinExistence type="predicted"/>
<reference evidence="1" key="3">
    <citation type="submission" date="2025-09" db="UniProtKB">
        <authorList>
            <consortium name="Ensembl"/>
        </authorList>
    </citation>
    <scope>IDENTIFICATION</scope>
    <source>
        <strain evidence="1">Thoroughbred</strain>
    </source>
</reference>
<dbReference type="GeneTree" id="ENSGT01150000286916"/>
<dbReference type="Proteomes" id="UP000002281">
    <property type="component" value="Unplaced"/>
</dbReference>
<dbReference type="AlphaFoldDB" id="A0A9L0SKL9"/>
<sequence length="149" mass="17433">MIILVDAEKTFEKIQHPCMIKTLNKMSMEGKYLNIIKGVYDKPTANIILSGEKLKAIPLTTETRQGCIPMFIAALFTIAKAWKQSRYPSRDEWIKKTWYIYTMQYYLAIKSDEIQLFVTTWMELGGIKLSEISQRETVKYLIILLISRR</sequence>
<accession>A0A9L0SKL9</accession>
<reference evidence="1" key="2">
    <citation type="submission" date="2025-08" db="UniProtKB">
        <authorList>
            <consortium name="Ensembl"/>
        </authorList>
    </citation>
    <scope>IDENTIFICATION</scope>
    <source>
        <strain evidence="1">Thoroughbred</strain>
    </source>
</reference>
<keyword evidence="2" id="KW-1185">Reference proteome</keyword>
<name>A0A9L0SKL9_HORSE</name>
<dbReference type="Ensembl" id="ENSECAT00000090401.1">
    <property type="protein sequence ID" value="ENSECAP00000074545.1"/>
    <property type="gene ID" value="ENSECAG00000058240.1"/>
</dbReference>
<evidence type="ECO:0000313" key="2">
    <source>
        <dbReference type="Proteomes" id="UP000002281"/>
    </source>
</evidence>
<dbReference type="PANTHER" id="PTHR19446">
    <property type="entry name" value="REVERSE TRANSCRIPTASES"/>
    <property type="match status" value="1"/>
</dbReference>
<organism evidence="1 2">
    <name type="scientific">Equus caballus</name>
    <name type="common">Horse</name>
    <dbReference type="NCBI Taxonomy" id="9796"/>
    <lineage>
        <taxon>Eukaryota</taxon>
        <taxon>Metazoa</taxon>
        <taxon>Chordata</taxon>
        <taxon>Craniata</taxon>
        <taxon>Vertebrata</taxon>
        <taxon>Euteleostomi</taxon>
        <taxon>Mammalia</taxon>
        <taxon>Eutheria</taxon>
        <taxon>Laurasiatheria</taxon>
        <taxon>Perissodactyla</taxon>
        <taxon>Equidae</taxon>
        <taxon>Equus</taxon>
    </lineage>
</organism>
<evidence type="ECO:0000313" key="1">
    <source>
        <dbReference type="Ensembl" id="ENSECAP00000074545.1"/>
    </source>
</evidence>
<reference evidence="1" key="1">
    <citation type="journal article" date="2009" name="Science">
        <title>Genome sequence, comparative analysis, and population genetics of the domestic horse.</title>
        <authorList>
            <consortium name="Broad Institute Genome Sequencing Platform"/>
            <consortium name="Broad Institute Whole Genome Assembly Team"/>
            <person name="Wade C.M."/>
            <person name="Giulotto E."/>
            <person name="Sigurdsson S."/>
            <person name="Zoli M."/>
            <person name="Gnerre S."/>
            <person name="Imsland F."/>
            <person name="Lear T.L."/>
            <person name="Adelson D.L."/>
            <person name="Bailey E."/>
            <person name="Bellone R.R."/>
            <person name="Bloecker H."/>
            <person name="Distl O."/>
            <person name="Edgar R.C."/>
            <person name="Garber M."/>
            <person name="Leeb T."/>
            <person name="Mauceli E."/>
            <person name="MacLeod J.N."/>
            <person name="Penedo M.C.T."/>
            <person name="Raison J.M."/>
            <person name="Sharpe T."/>
            <person name="Vogel J."/>
            <person name="Andersson L."/>
            <person name="Antczak D.F."/>
            <person name="Biagi T."/>
            <person name="Binns M.M."/>
            <person name="Chowdhary B.P."/>
            <person name="Coleman S.J."/>
            <person name="Della Valle G."/>
            <person name="Fryc S."/>
            <person name="Guerin G."/>
            <person name="Hasegawa T."/>
            <person name="Hill E.W."/>
            <person name="Jurka J."/>
            <person name="Kiialainen A."/>
            <person name="Lindgren G."/>
            <person name="Liu J."/>
            <person name="Magnani E."/>
            <person name="Mickelson J.R."/>
            <person name="Murray J."/>
            <person name="Nergadze S.G."/>
            <person name="Onofrio R."/>
            <person name="Pedroni S."/>
            <person name="Piras M.F."/>
            <person name="Raudsepp T."/>
            <person name="Rocchi M."/>
            <person name="Roeed K.H."/>
            <person name="Ryder O.A."/>
            <person name="Searle S."/>
            <person name="Skow L."/>
            <person name="Swinburne J.E."/>
            <person name="Syvaenen A.C."/>
            <person name="Tozaki T."/>
            <person name="Valberg S.J."/>
            <person name="Vaudin M."/>
            <person name="White J.R."/>
            <person name="Zody M.C."/>
            <person name="Lander E.S."/>
            <person name="Lindblad-Toh K."/>
        </authorList>
    </citation>
    <scope>NUCLEOTIDE SEQUENCE [LARGE SCALE GENOMIC DNA]</scope>
    <source>
        <strain evidence="1">Thoroughbred</strain>
    </source>
</reference>
<evidence type="ECO:0008006" key="3">
    <source>
        <dbReference type="Google" id="ProtNLM"/>
    </source>
</evidence>
<protein>
    <recommendedName>
        <fullName evidence="3">Reverse transcriptase domain-containing protein</fullName>
    </recommendedName>
</protein>